<dbReference type="Proteomes" id="UP000019116">
    <property type="component" value="Chromosome 5D"/>
</dbReference>
<name>A0A3B6MIM8_WHEAT</name>
<dbReference type="Gramene" id="TraesPARA_EIv1.0_1766650.1">
    <property type="protein sequence ID" value="TraesPARA_EIv1.0_1766650.1.CDS1"/>
    <property type="gene ID" value="TraesPARA_EIv1.0_1766650"/>
</dbReference>
<proteinExistence type="predicted"/>
<dbReference type="Gramene" id="TraesCS5D03G0057600.1">
    <property type="protein sequence ID" value="TraesCS5D03G0057600.1.CDS1"/>
    <property type="gene ID" value="TraesCS5D03G0057600"/>
</dbReference>
<dbReference type="Gramene" id="TraesCS5D02G024000.1">
    <property type="protein sequence ID" value="TraesCS5D02G024000.1.cds1"/>
    <property type="gene ID" value="TraesCS5D02G024000"/>
</dbReference>
<organism evidence="2">
    <name type="scientific">Triticum aestivum</name>
    <name type="common">Wheat</name>
    <dbReference type="NCBI Taxonomy" id="4565"/>
    <lineage>
        <taxon>Eukaryota</taxon>
        <taxon>Viridiplantae</taxon>
        <taxon>Streptophyta</taxon>
        <taxon>Embryophyta</taxon>
        <taxon>Tracheophyta</taxon>
        <taxon>Spermatophyta</taxon>
        <taxon>Magnoliopsida</taxon>
        <taxon>Liliopsida</taxon>
        <taxon>Poales</taxon>
        <taxon>Poaceae</taxon>
        <taxon>BOP clade</taxon>
        <taxon>Pooideae</taxon>
        <taxon>Triticodae</taxon>
        <taxon>Triticeae</taxon>
        <taxon>Triticinae</taxon>
        <taxon>Triticum</taxon>
    </lineage>
</organism>
<sequence length="221" mass="24597">MASPQSSYGSSEEGTSSDGSDHQEVDKLPLNQALAHHDSSNGEESEEEETGDKEESEEENVLPDDNNLHPPPLQGDTVPDSESESDKSPRRSQPKRKAVDSEPVEPKRTRMAESPQPRMQSEVAEVAQIQPEVAEHALTKSDVEKLFQDKIVSYEHLGQEVLALEKKYPGFFKSPFVKLPEEKARTLNAKLQNHHIAKIKASIQLGNIRKEVTNSLINLLD</sequence>
<feature type="compositionally biased region" description="Basic and acidic residues" evidence="1">
    <location>
        <begin position="97"/>
        <end position="111"/>
    </location>
</feature>
<keyword evidence="3" id="KW-1185">Reference proteome</keyword>
<dbReference type="RefSeq" id="XP_044400748.1">
    <property type="nucleotide sequence ID" value="XM_044544813.1"/>
</dbReference>
<evidence type="ECO:0000313" key="3">
    <source>
        <dbReference type="Proteomes" id="UP000019116"/>
    </source>
</evidence>
<reference evidence="2" key="1">
    <citation type="submission" date="2018-08" db="EMBL/GenBank/DDBJ databases">
        <authorList>
            <person name="Rossello M."/>
        </authorList>
    </citation>
    <scope>NUCLEOTIDE SEQUENCE [LARGE SCALE GENOMIC DNA]</scope>
    <source>
        <strain evidence="2">cv. Chinese Spring</strain>
    </source>
</reference>
<dbReference type="Gramene" id="TraesNOR5D03G03062780.1">
    <property type="protein sequence ID" value="TraesNOR5D03G03062780.1.CDS1"/>
    <property type="gene ID" value="TraesNOR5D03G03062780"/>
</dbReference>
<dbReference type="Gramene" id="TraesWEE_scaffold_178750_01G000100.1">
    <property type="protein sequence ID" value="TraesWEE_scaffold_178750_01G000100.1"/>
    <property type="gene ID" value="TraesWEE_scaffold_178750_01G000100"/>
</dbReference>
<dbReference type="Gramene" id="TraesJUL5D03G03057660.1">
    <property type="protein sequence ID" value="TraesJUL5D03G03057660.1.CDS1"/>
    <property type="gene ID" value="TraesJUL5D03G03057660"/>
</dbReference>
<dbReference type="Gramene" id="TraesCAD_scaffold_152482_01G000100.1">
    <property type="protein sequence ID" value="TraesCAD_scaffold_152482_01G000100.1"/>
    <property type="gene ID" value="TraesCAD_scaffold_152482_01G000100"/>
</dbReference>
<dbReference type="Gramene" id="TraesSYM5D03G02973700.1">
    <property type="protein sequence ID" value="TraesSYM5D03G02973700.1.CDS1"/>
    <property type="gene ID" value="TraesSYM5D03G02973700"/>
</dbReference>
<reference evidence="2" key="2">
    <citation type="submission" date="2018-10" db="UniProtKB">
        <authorList>
            <consortium name="EnsemblPlants"/>
        </authorList>
    </citation>
    <scope>IDENTIFICATION</scope>
</reference>
<feature type="compositionally biased region" description="Acidic residues" evidence="1">
    <location>
        <begin position="41"/>
        <end position="62"/>
    </location>
</feature>
<dbReference type="Gramene" id="TraesCLE_scaffold_117743_01G000100.1">
    <property type="protein sequence ID" value="TraesCLE_scaffold_117743_01G000100.1"/>
    <property type="gene ID" value="TraesCLE_scaffold_117743_01G000100"/>
</dbReference>
<gene>
    <name evidence="2" type="primary">LOC123124124</name>
</gene>
<feature type="compositionally biased region" description="Low complexity" evidence="1">
    <location>
        <begin position="1"/>
        <end position="18"/>
    </location>
</feature>
<evidence type="ECO:0000256" key="1">
    <source>
        <dbReference type="SAM" id="MobiDB-lite"/>
    </source>
</evidence>
<dbReference type="Gramene" id="TraesJAG5D03G03032920.1">
    <property type="protein sequence ID" value="TraesJAG5D03G03032920.1.CDS1"/>
    <property type="gene ID" value="TraesJAG5D03G03032920"/>
</dbReference>
<feature type="region of interest" description="Disordered" evidence="1">
    <location>
        <begin position="1"/>
        <end position="121"/>
    </location>
</feature>
<dbReference type="Gramene" id="TraesLDM5D03G03038060.1">
    <property type="protein sequence ID" value="TraesLDM5D03G03038060.1.CDS1"/>
    <property type="gene ID" value="TraesLDM5D03G03038060"/>
</dbReference>
<dbReference type="Gramene" id="TraesSTA5D03G03024490.1">
    <property type="protein sequence ID" value="TraesSTA5D03G03024490.1.CDS1"/>
    <property type="gene ID" value="TraesSTA5D03G03024490"/>
</dbReference>
<dbReference type="OrthoDB" id="696813at2759"/>
<dbReference type="Gramene" id="TraesARI5D03G02985780.1">
    <property type="protein sequence ID" value="TraesARI5D03G02985780.1.CDS1"/>
    <property type="gene ID" value="TraesARI5D03G02985780"/>
</dbReference>
<dbReference type="AlphaFoldDB" id="A0A3B6MIM8"/>
<protein>
    <submittedName>
        <fullName evidence="2">Uncharacterized protein</fullName>
    </submittedName>
</protein>
<evidence type="ECO:0000313" key="2">
    <source>
        <dbReference type="EnsemblPlants" id="TraesCS5D02G024000.1.cds1"/>
    </source>
</evidence>
<dbReference type="EnsemblPlants" id="TraesCS5D02G024000.1">
    <property type="protein sequence ID" value="TraesCS5D02G024000.1.cds1"/>
    <property type="gene ID" value="TraesCS5D02G024000"/>
</dbReference>
<dbReference type="SMR" id="A0A3B6MIM8"/>
<dbReference type="GeneID" id="123124124"/>
<dbReference type="Gramene" id="TraesMAC5D03G03031970.1">
    <property type="protein sequence ID" value="TraesMAC5D03G03031970.1.CDS1"/>
    <property type="gene ID" value="TraesMAC5D03G03031970"/>
</dbReference>
<accession>A0A3B6MIM8</accession>
<dbReference type="Gramene" id="TraesLAC5D03G02989300.1">
    <property type="protein sequence ID" value="TraesLAC5D03G02989300.1.CDS1"/>
    <property type="gene ID" value="TraesLAC5D03G02989300"/>
</dbReference>